<dbReference type="PANTHER" id="PTHR43767:SF1">
    <property type="entry name" value="NONRIBOSOMAL PEPTIDE SYNTHASE PES1 (EUROFUNG)-RELATED"/>
    <property type="match status" value="1"/>
</dbReference>
<dbReference type="InterPro" id="IPR050237">
    <property type="entry name" value="ATP-dep_AMP-bd_enzyme"/>
</dbReference>
<feature type="domain" description="AMP-binding enzyme C-terminal" evidence="2">
    <location>
        <begin position="462"/>
        <end position="541"/>
    </location>
</feature>
<dbReference type="InterPro" id="IPR020845">
    <property type="entry name" value="AMP-binding_CS"/>
</dbReference>
<keyword evidence="5" id="KW-1185">Reference proteome</keyword>
<evidence type="ECO:0000259" key="1">
    <source>
        <dbReference type="Pfam" id="PF00501"/>
    </source>
</evidence>
<dbReference type="AlphaFoldDB" id="A0AAN4US48"/>
<sequence length="554" mass="59750">MRNTRHYRHWPAGVPYQVELPAQSVAQNLEDTAARVPETPAIHYYGRTLRYGELAGQARAVAGWLKGQGVARGDRVLLYMQNSPQYVAAFYGILRADAVVVPVNPMNRTAELAHLVADTGARVAIAGQELLDFLRPALGAGLQSCLVAAYADAADPGFAHPLPPPLDQPGRADYGPRIAPWSQALSEARDPGPITAGPDDLAVIPYSSGSTGHPKGCMHSHRTVMATAVGSVAWSPGGDEKPALVSLPLFHVTGMQNSMNGPILAGQTMVIMTRWDRRLAAYLIERYRVGRWRSITTMAIDLVNDPEVARHDLSSLEAIGGGGAAMPAAVAARLKALTGLDYVEGYGMSEAMAATHINPPQAPRPQCLGIPVFDVDSRVIDPDTGQELPAGTVGEIVIDGPQVFLGYWNNPEATEAAFILIDGKRFLRSGDIGYMDADGYFYITDRLKRMINASGYKVWPTEVEQMIHDHPQVADVCITAKPDPRRGESVLAWVVARPGPGAADGLGEEALIAWCRARMAAYKVPAEVRFLEVLPRSPSGKTEWRSLQEKAFAG</sequence>
<dbReference type="InterPro" id="IPR025110">
    <property type="entry name" value="AMP-bd_C"/>
</dbReference>
<dbReference type="EMBL" id="BNAB01000009">
    <property type="protein sequence ID" value="GHE02535.1"/>
    <property type="molecule type" value="Genomic_DNA"/>
</dbReference>
<dbReference type="RefSeq" id="WP_035846833.1">
    <property type="nucleotide sequence ID" value="NZ_BNAB01000009.1"/>
</dbReference>
<dbReference type="Gene3D" id="3.40.50.12780">
    <property type="entry name" value="N-terminal domain of ligase-like"/>
    <property type="match status" value="1"/>
</dbReference>
<evidence type="ECO:0000313" key="6">
    <source>
        <dbReference type="Proteomes" id="UP000634647"/>
    </source>
</evidence>
<gene>
    <name evidence="3" type="ORF">GCM10008024_22390</name>
    <name evidence="4" type="ORF">SAMN05444006_11319</name>
</gene>
<dbReference type="Pfam" id="PF00501">
    <property type="entry name" value="AMP-binding"/>
    <property type="match status" value="1"/>
</dbReference>
<proteinExistence type="predicted"/>
<comment type="caution">
    <text evidence="3">The sequence shown here is derived from an EMBL/GenBank/DDBJ whole genome shotgun (WGS) entry which is preliminary data.</text>
</comment>
<accession>A0AAN4US48</accession>
<evidence type="ECO:0000313" key="4">
    <source>
        <dbReference type="EMBL" id="SDX28314.1"/>
    </source>
</evidence>
<dbReference type="InterPro" id="IPR000873">
    <property type="entry name" value="AMP-dep_synth/lig_dom"/>
</dbReference>
<organism evidence="3 6">
    <name type="scientific">Allgaiera indica</name>
    <dbReference type="NCBI Taxonomy" id="765699"/>
    <lineage>
        <taxon>Bacteria</taxon>
        <taxon>Pseudomonadati</taxon>
        <taxon>Pseudomonadota</taxon>
        <taxon>Alphaproteobacteria</taxon>
        <taxon>Rhodobacterales</taxon>
        <taxon>Paracoccaceae</taxon>
        <taxon>Allgaiera</taxon>
    </lineage>
</organism>
<evidence type="ECO:0000259" key="2">
    <source>
        <dbReference type="Pfam" id="PF13193"/>
    </source>
</evidence>
<dbReference type="EMBL" id="FNOB01000013">
    <property type="protein sequence ID" value="SDX28314.1"/>
    <property type="molecule type" value="Genomic_DNA"/>
</dbReference>
<dbReference type="GO" id="GO:0016878">
    <property type="term" value="F:acid-thiol ligase activity"/>
    <property type="evidence" value="ECO:0007669"/>
    <property type="project" value="UniProtKB-ARBA"/>
</dbReference>
<protein>
    <submittedName>
        <fullName evidence="4">Fatty-acyl-CoA synthase</fullName>
    </submittedName>
    <submittedName>
        <fullName evidence="3">Long-chain-fatty-acid--CoA ligase</fullName>
    </submittedName>
</protein>
<dbReference type="InterPro" id="IPR042099">
    <property type="entry name" value="ANL_N_sf"/>
</dbReference>
<dbReference type="Proteomes" id="UP000634647">
    <property type="component" value="Unassembled WGS sequence"/>
</dbReference>
<reference evidence="3" key="1">
    <citation type="journal article" date="2014" name="Int. J. Syst. Evol. Microbiol.">
        <title>Complete genome sequence of Corynebacterium casei LMG S-19264T (=DSM 44701T), isolated from a smear-ripened cheese.</title>
        <authorList>
            <consortium name="US DOE Joint Genome Institute (JGI-PGF)"/>
            <person name="Walter F."/>
            <person name="Albersmeier A."/>
            <person name="Kalinowski J."/>
            <person name="Ruckert C."/>
        </authorList>
    </citation>
    <scope>NUCLEOTIDE SEQUENCE</scope>
    <source>
        <strain evidence="3">CGMCC 1.10859</strain>
    </source>
</reference>
<dbReference type="PROSITE" id="PS00455">
    <property type="entry name" value="AMP_BINDING"/>
    <property type="match status" value="1"/>
</dbReference>
<dbReference type="SUPFAM" id="SSF56801">
    <property type="entry name" value="Acetyl-CoA synthetase-like"/>
    <property type="match status" value="1"/>
</dbReference>
<reference evidence="3" key="3">
    <citation type="submission" date="2023-06" db="EMBL/GenBank/DDBJ databases">
        <authorList>
            <person name="Sun Q."/>
            <person name="Zhou Y."/>
        </authorList>
    </citation>
    <scope>NUCLEOTIDE SEQUENCE</scope>
    <source>
        <strain evidence="3">CGMCC 1.10859</strain>
    </source>
</reference>
<feature type="domain" description="AMP-dependent synthetase/ligase" evidence="1">
    <location>
        <begin position="29"/>
        <end position="408"/>
    </location>
</feature>
<dbReference type="InterPro" id="IPR045851">
    <property type="entry name" value="AMP-bd_C_sf"/>
</dbReference>
<dbReference type="Pfam" id="PF13193">
    <property type="entry name" value="AMP-binding_C"/>
    <property type="match status" value="1"/>
</dbReference>
<dbReference type="Gene3D" id="3.30.300.30">
    <property type="match status" value="1"/>
</dbReference>
<keyword evidence="3" id="KW-0436">Ligase</keyword>
<dbReference type="NCBIfam" id="NF006181">
    <property type="entry name" value="PRK08314.1"/>
    <property type="match status" value="1"/>
</dbReference>
<evidence type="ECO:0000313" key="3">
    <source>
        <dbReference type="EMBL" id="GHE02535.1"/>
    </source>
</evidence>
<evidence type="ECO:0000313" key="5">
    <source>
        <dbReference type="Proteomes" id="UP000199541"/>
    </source>
</evidence>
<dbReference type="Proteomes" id="UP000199541">
    <property type="component" value="Unassembled WGS sequence"/>
</dbReference>
<reference evidence="4 5" key="2">
    <citation type="submission" date="2016-10" db="EMBL/GenBank/DDBJ databases">
        <authorList>
            <person name="Varghese N."/>
            <person name="Submissions S."/>
        </authorList>
    </citation>
    <scope>NUCLEOTIDE SEQUENCE [LARGE SCALE GENOMIC DNA]</scope>
    <source>
        <strain evidence="4 5">DSM 24802</strain>
    </source>
</reference>
<dbReference type="PANTHER" id="PTHR43767">
    <property type="entry name" value="LONG-CHAIN-FATTY-ACID--COA LIGASE"/>
    <property type="match status" value="1"/>
</dbReference>
<name>A0AAN4US48_9RHOB</name>